<dbReference type="PANTHER" id="PTHR35011:SF2">
    <property type="entry name" value="2,3-DIKETO-L-GULONATE TRAP TRANSPORTER SMALL PERMEASE PROTEIN YIAM"/>
    <property type="match status" value="1"/>
</dbReference>
<feature type="domain" description="Tripartite ATP-independent periplasmic transporters DctQ component" evidence="10">
    <location>
        <begin position="28"/>
        <end position="159"/>
    </location>
</feature>
<sequence>MRNMLSAVGRAWDRLEIFIGGLFLTLSVFIIVLQIFLRSVFGFSIIGGDEIAAYAIIWSILFTAALAVKSNQHVRIDVIFTVLPKTAGRILDMIGTLLSLFFALYLTYSGWELVMESHMLGEVSMTMLRMPMWIPQVILPLGGALLSLRLIQRFVSLLTGAADPQSEQAESSAT</sequence>
<gene>
    <name evidence="11" type="ORF">CJP73_07485</name>
</gene>
<protein>
    <recommendedName>
        <fullName evidence="9">TRAP transporter small permease protein</fullName>
    </recommendedName>
</protein>
<comment type="similarity">
    <text evidence="8 9">Belongs to the TRAP transporter small permease family.</text>
</comment>
<keyword evidence="2 9" id="KW-0813">Transport</keyword>
<keyword evidence="7 9" id="KW-0472">Membrane</keyword>
<dbReference type="Pfam" id="PF04290">
    <property type="entry name" value="DctQ"/>
    <property type="match status" value="1"/>
</dbReference>
<dbReference type="GO" id="GO:0005886">
    <property type="term" value="C:plasma membrane"/>
    <property type="evidence" value="ECO:0007669"/>
    <property type="project" value="UniProtKB-SubCell"/>
</dbReference>
<evidence type="ECO:0000256" key="4">
    <source>
        <dbReference type="ARBA" id="ARBA00022519"/>
    </source>
</evidence>
<dbReference type="AlphaFoldDB" id="A0A3A1YSZ7"/>
<evidence type="ECO:0000256" key="2">
    <source>
        <dbReference type="ARBA" id="ARBA00022448"/>
    </source>
</evidence>
<keyword evidence="6 9" id="KW-1133">Transmembrane helix</keyword>
<evidence type="ECO:0000259" key="10">
    <source>
        <dbReference type="Pfam" id="PF04290"/>
    </source>
</evidence>
<feature type="transmembrane region" description="Helical" evidence="9">
    <location>
        <begin position="131"/>
        <end position="151"/>
    </location>
</feature>
<organism evidence="11 12">
    <name type="scientific">Neopusillimonas maritima</name>
    <dbReference type="NCBI Taxonomy" id="2026239"/>
    <lineage>
        <taxon>Bacteria</taxon>
        <taxon>Pseudomonadati</taxon>
        <taxon>Pseudomonadota</taxon>
        <taxon>Betaproteobacteria</taxon>
        <taxon>Burkholderiales</taxon>
        <taxon>Alcaligenaceae</taxon>
        <taxon>Neopusillimonas</taxon>
    </lineage>
</organism>
<comment type="subcellular location">
    <subcellularLocation>
        <location evidence="1 9">Cell inner membrane</location>
        <topology evidence="1 9">Multi-pass membrane protein</topology>
    </subcellularLocation>
</comment>
<reference evidence="11 12" key="1">
    <citation type="submission" date="2017-08" db="EMBL/GenBank/DDBJ databases">
        <title>Pusillimonas indicus sp. nov., a member of the family Alcaligenaceae isolated from surface seawater.</title>
        <authorList>
            <person name="Li J."/>
        </authorList>
    </citation>
    <scope>NUCLEOTIDE SEQUENCE [LARGE SCALE GENOMIC DNA]</scope>
    <source>
        <strain evidence="11 12">L52-1-41</strain>
    </source>
</reference>
<evidence type="ECO:0000256" key="7">
    <source>
        <dbReference type="ARBA" id="ARBA00023136"/>
    </source>
</evidence>
<dbReference type="EMBL" id="NQYH01000004">
    <property type="protein sequence ID" value="RIY41363.1"/>
    <property type="molecule type" value="Genomic_DNA"/>
</dbReference>
<evidence type="ECO:0000256" key="1">
    <source>
        <dbReference type="ARBA" id="ARBA00004429"/>
    </source>
</evidence>
<keyword evidence="3" id="KW-1003">Cell membrane</keyword>
<evidence type="ECO:0000256" key="8">
    <source>
        <dbReference type="ARBA" id="ARBA00038436"/>
    </source>
</evidence>
<evidence type="ECO:0000256" key="3">
    <source>
        <dbReference type="ARBA" id="ARBA00022475"/>
    </source>
</evidence>
<dbReference type="InterPro" id="IPR055348">
    <property type="entry name" value="DctQ"/>
</dbReference>
<dbReference type="Proteomes" id="UP000266206">
    <property type="component" value="Unassembled WGS sequence"/>
</dbReference>
<dbReference type="GO" id="GO:0022857">
    <property type="term" value="F:transmembrane transporter activity"/>
    <property type="evidence" value="ECO:0007669"/>
    <property type="project" value="UniProtKB-UniRule"/>
</dbReference>
<evidence type="ECO:0000313" key="11">
    <source>
        <dbReference type="EMBL" id="RIY41363.1"/>
    </source>
</evidence>
<comment type="caution">
    <text evidence="11">The sequence shown here is derived from an EMBL/GenBank/DDBJ whole genome shotgun (WGS) entry which is preliminary data.</text>
</comment>
<dbReference type="RefSeq" id="WP_119515980.1">
    <property type="nucleotide sequence ID" value="NZ_NQYH01000004.1"/>
</dbReference>
<feature type="transmembrane region" description="Helical" evidence="9">
    <location>
        <begin position="51"/>
        <end position="69"/>
    </location>
</feature>
<keyword evidence="5 9" id="KW-0812">Transmembrane</keyword>
<accession>A0A3A1YSZ7</accession>
<comment type="function">
    <text evidence="9">Part of the tripartite ATP-independent periplasmic (TRAP) transport system.</text>
</comment>
<evidence type="ECO:0000313" key="12">
    <source>
        <dbReference type="Proteomes" id="UP000266206"/>
    </source>
</evidence>
<dbReference type="OrthoDB" id="6160477at2"/>
<feature type="transmembrane region" description="Helical" evidence="9">
    <location>
        <begin position="21"/>
        <end position="45"/>
    </location>
</feature>
<evidence type="ECO:0000256" key="6">
    <source>
        <dbReference type="ARBA" id="ARBA00022989"/>
    </source>
</evidence>
<feature type="transmembrane region" description="Helical" evidence="9">
    <location>
        <begin position="90"/>
        <end position="111"/>
    </location>
</feature>
<dbReference type="PANTHER" id="PTHR35011">
    <property type="entry name" value="2,3-DIKETO-L-GULONATE TRAP TRANSPORTER SMALL PERMEASE PROTEIN YIAM"/>
    <property type="match status" value="1"/>
</dbReference>
<evidence type="ECO:0000256" key="5">
    <source>
        <dbReference type="ARBA" id="ARBA00022692"/>
    </source>
</evidence>
<dbReference type="GO" id="GO:0015740">
    <property type="term" value="P:C4-dicarboxylate transport"/>
    <property type="evidence" value="ECO:0007669"/>
    <property type="project" value="TreeGrafter"/>
</dbReference>
<comment type="subunit">
    <text evidence="9">The complex comprises the extracytoplasmic solute receptor protein and the two transmembrane proteins.</text>
</comment>
<name>A0A3A1YSZ7_9BURK</name>
<evidence type="ECO:0000256" key="9">
    <source>
        <dbReference type="RuleBase" id="RU369079"/>
    </source>
</evidence>
<proteinExistence type="inferred from homology"/>
<keyword evidence="4 9" id="KW-0997">Cell inner membrane</keyword>
<dbReference type="InterPro" id="IPR007387">
    <property type="entry name" value="TRAP_DctQ"/>
</dbReference>